<keyword evidence="8" id="KW-1185">Reference proteome</keyword>
<dbReference type="PROSITE" id="PS00455">
    <property type="entry name" value="AMP_BINDING"/>
    <property type="match status" value="1"/>
</dbReference>
<organism evidence="7 8">
    <name type="scientific">Caviibacterium pharyngocola</name>
    <dbReference type="NCBI Taxonomy" id="28159"/>
    <lineage>
        <taxon>Bacteria</taxon>
        <taxon>Pseudomonadati</taxon>
        <taxon>Pseudomonadota</taxon>
        <taxon>Gammaproteobacteria</taxon>
        <taxon>Pasteurellales</taxon>
        <taxon>Pasteurellaceae</taxon>
        <taxon>Caviibacterium</taxon>
    </lineage>
</organism>
<dbReference type="InterPro" id="IPR050237">
    <property type="entry name" value="ATP-dep_AMP-bd_enzyme"/>
</dbReference>
<keyword evidence="1" id="KW-0474">Menaquinone biosynthesis</keyword>
<dbReference type="GO" id="GO:0005524">
    <property type="term" value="F:ATP binding"/>
    <property type="evidence" value="ECO:0007669"/>
    <property type="project" value="UniProtKB-KW"/>
</dbReference>
<keyword evidence="2 7" id="KW-0436">Ligase</keyword>
<dbReference type="Gene3D" id="3.40.50.12780">
    <property type="entry name" value="N-terminal domain of ligase-like"/>
    <property type="match status" value="1"/>
</dbReference>
<keyword evidence="3" id="KW-0547">Nucleotide-binding</keyword>
<dbReference type="Pfam" id="PF13193">
    <property type="entry name" value="AMP-binding_C"/>
    <property type="match status" value="1"/>
</dbReference>
<feature type="domain" description="AMP-dependent synthetase/ligase" evidence="5">
    <location>
        <begin position="13"/>
        <end position="322"/>
    </location>
</feature>
<dbReference type="InterPro" id="IPR045851">
    <property type="entry name" value="AMP-bd_C_sf"/>
</dbReference>
<dbReference type="CDD" id="cd17630">
    <property type="entry name" value="OSB_MenE-like"/>
    <property type="match status" value="1"/>
</dbReference>
<dbReference type="PANTHER" id="PTHR43767">
    <property type="entry name" value="LONG-CHAIN-FATTY-ACID--COA LIGASE"/>
    <property type="match status" value="1"/>
</dbReference>
<dbReference type="GO" id="GO:0008756">
    <property type="term" value="F:o-succinylbenzoate-CoA ligase activity"/>
    <property type="evidence" value="ECO:0007669"/>
    <property type="project" value="InterPro"/>
</dbReference>
<evidence type="ECO:0000313" key="7">
    <source>
        <dbReference type="EMBL" id="PJG82237.1"/>
    </source>
</evidence>
<proteinExistence type="predicted"/>
<sequence>MFLWRQYAASPLFQDKIALRTEQGEFFTWRQLAEKTEDYAAALQQQGVAQGEGIALCGKNSTDILLLYLAGIQCGARVLGVNPAFPTEKIARLCAENHIRFYFSSELKTLPNVTALSLPSADSNVVFIPIEDDWQRPATMTLTSGSSGLPKAVVHNVQAHSDNAQGVCRLMQFSAQDAWLLSLPLYHVSGQGIVWRWLSVGAELHLPTTDFYASLLQATHASLVPVQLQRLLDYLHQCAPNTFRTRHILLGGMHIPVALTQALAQFGIQSYCGYGMTEMASTVFAKQSNGSAGVGQPLPQREFKLVNGEIWLRGAGAALGYWKNNRIVPIMNDEQWFATKDRGEWRDDELVVLGRADNMFISGGENIQPEEIERVILACENVEQVFILPKEDEEYGQRPVAMIKFKDNFSESAVKNLTIWLNDKLEKFKQPVQYFPLNSENRQGNIKISRVQLKAELLDLLGK</sequence>
<dbReference type="RefSeq" id="WP_100297419.1">
    <property type="nucleotide sequence ID" value="NZ_PHGZ01000025.1"/>
</dbReference>
<dbReference type="OrthoDB" id="9803968at2"/>
<evidence type="ECO:0000259" key="6">
    <source>
        <dbReference type="Pfam" id="PF13193"/>
    </source>
</evidence>
<evidence type="ECO:0000259" key="5">
    <source>
        <dbReference type="Pfam" id="PF00501"/>
    </source>
</evidence>
<dbReference type="InterPro" id="IPR025110">
    <property type="entry name" value="AMP-bd_C"/>
</dbReference>
<evidence type="ECO:0000256" key="4">
    <source>
        <dbReference type="ARBA" id="ARBA00022840"/>
    </source>
</evidence>
<name>A0A2M8RTL8_9PAST</name>
<dbReference type="InterPro" id="IPR000873">
    <property type="entry name" value="AMP-dep_synth/lig_dom"/>
</dbReference>
<dbReference type="InterPro" id="IPR042099">
    <property type="entry name" value="ANL_N_sf"/>
</dbReference>
<dbReference type="EMBL" id="PHGZ01000025">
    <property type="protein sequence ID" value="PJG82237.1"/>
    <property type="molecule type" value="Genomic_DNA"/>
</dbReference>
<protein>
    <submittedName>
        <fullName evidence="7">O-succinylbenzoate--CoA ligase</fullName>
    </submittedName>
</protein>
<evidence type="ECO:0000256" key="1">
    <source>
        <dbReference type="ARBA" id="ARBA00022428"/>
    </source>
</evidence>
<dbReference type="SUPFAM" id="SSF56801">
    <property type="entry name" value="Acetyl-CoA synthetase-like"/>
    <property type="match status" value="1"/>
</dbReference>
<evidence type="ECO:0000256" key="2">
    <source>
        <dbReference type="ARBA" id="ARBA00022598"/>
    </source>
</evidence>
<dbReference type="Proteomes" id="UP000230282">
    <property type="component" value="Unassembled WGS sequence"/>
</dbReference>
<feature type="domain" description="AMP-binding enzyme C-terminal" evidence="6">
    <location>
        <begin position="371"/>
        <end position="433"/>
    </location>
</feature>
<dbReference type="Gene3D" id="3.30.300.30">
    <property type="match status" value="1"/>
</dbReference>
<comment type="caution">
    <text evidence="7">The sequence shown here is derived from an EMBL/GenBank/DDBJ whole genome shotgun (WGS) entry which is preliminary data.</text>
</comment>
<dbReference type="AlphaFoldDB" id="A0A2M8RTL8"/>
<evidence type="ECO:0000313" key="8">
    <source>
        <dbReference type="Proteomes" id="UP000230282"/>
    </source>
</evidence>
<dbReference type="PANTHER" id="PTHR43767:SF1">
    <property type="entry name" value="NONRIBOSOMAL PEPTIDE SYNTHASE PES1 (EUROFUNG)-RELATED"/>
    <property type="match status" value="1"/>
</dbReference>
<reference evidence="7 8" key="1">
    <citation type="submission" date="2017-11" db="EMBL/GenBank/DDBJ databases">
        <title>Reclassification of Bisgaard taxon 5 as Caviibacterium pharyngocola gen. nov., sp. nov.</title>
        <authorList>
            <person name="Christensen H."/>
        </authorList>
    </citation>
    <scope>NUCLEOTIDE SEQUENCE [LARGE SCALE GENOMIC DNA]</scope>
    <source>
        <strain evidence="7 8">7_3</strain>
    </source>
</reference>
<dbReference type="GO" id="GO:0009234">
    <property type="term" value="P:menaquinone biosynthetic process"/>
    <property type="evidence" value="ECO:0007669"/>
    <property type="project" value="UniProtKB-KW"/>
</dbReference>
<accession>A0A2M8RTL8</accession>
<dbReference type="InterPro" id="IPR020845">
    <property type="entry name" value="AMP-binding_CS"/>
</dbReference>
<dbReference type="Pfam" id="PF00501">
    <property type="entry name" value="AMP-binding"/>
    <property type="match status" value="1"/>
</dbReference>
<dbReference type="InterPro" id="IPR010192">
    <property type="entry name" value="MenE"/>
</dbReference>
<evidence type="ECO:0000256" key="3">
    <source>
        <dbReference type="ARBA" id="ARBA00022741"/>
    </source>
</evidence>
<dbReference type="NCBIfam" id="NF006539">
    <property type="entry name" value="PRK09029.1"/>
    <property type="match status" value="1"/>
</dbReference>
<keyword evidence="4" id="KW-0067">ATP-binding</keyword>
<gene>
    <name evidence="7" type="ORF">CVP04_10270</name>
</gene>
<dbReference type="NCBIfam" id="TIGR01923">
    <property type="entry name" value="menE"/>
    <property type="match status" value="1"/>
</dbReference>